<keyword evidence="6 8" id="KW-0472">Membrane</keyword>
<evidence type="ECO:0000256" key="2">
    <source>
        <dbReference type="ARBA" id="ARBA00007400"/>
    </source>
</evidence>
<gene>
    <name evidence="11" type="ORF">BBD40_10285</name>
    <name evidence="10" type="ORF">BBD41_25255</name>
</gene>
<feature type="domain" description="Acyltransferase 3" evidence="9">
    <location>
        <begin position="8"/>
        <end position="353"/>
    </location>
</feature>
<dbReference type="GO" id="GO:0009246">
    <property type="term" value="P:enterobacterial common antigen biosynthetic process"/>
    <property type="evidence" value="ECO:0007669"/>
    <property type="project" value="TreeGrafter"/>
</dbReference>
<dbReference type="GO" id="GO:0016413">
    <property type="term" value="F:O-acetyltransferase activity"/>
    <property type="evidence" value="ECO:0007669"/>
    <property type="project" value="TreeGrafter"/>
</dbReference>
<evidence type="ECO:0000259" key="9">
    <source>
        <dbReference type="Pfam" id="PF01757"/>
    </source>
</evidence>
<dbReference type="PANTHER" id="PTHR40074">
    <property type="entry name" value="O-ACETYLTRANSFERASE WECH"/>
    <property type="match status" value="1"/>
</dbReference>
<keyword evidence="12" id="KW-1185">Reference proteome</keyword>
<dbReference type="GO" id="GO:0005886">
    <property type="term" value="C:plasma membrane"/>
    <property type="evidence" value="ECO:0007669"/>
    <property type="project" value="UniProtKB-SubCell"/>
</dbReference>
<feature type="transmembrane region" description="Helical" evidence="8">
    <location>
        <begin position="12"/>
        <end position="31"/>
    </location>
</feature>
<feature type="transmembrane region" description="Helical" evidence="8">
    <location>
        <begin position="273"/>
        <end position="292"/>
    </location>
</feature>
<feature type="transmembrane region" description="Helical" evidence="8">
    <location>
        <begin position="160"/>
        <end position="185"/>
    </location>
</feature>
<keyword evidence="3" id="KW-1003">Cell membrane</keyword>
<dbReference type="InterPro" id="IPR002656">
    <property type="entry name" value="Acyl_transf_3_dom"/>
</dbReference>
<evidence type="ECO:0000256" key="4">
    <source>
        <dbReference type="ARBA" id="ARBA00022692"/>
    </source>
</evidence>
<dbReference type="KEGG" id="pib:BBD41_25255"/>
<dbReference type="RefSeq" id="WP_077567008.1">
    <property type="nucleotide sequence ID" value="NZ_CP016809.1"/>
</dbReference>
<evidence type="ECO:0000256" key="8">
    <source>
        <dbReference type="SAM" id="Phobius"/>
    </source>
</evidence>
<evidence type="ECO:0000256" key="5">
    <source>
        <dbReference type="ARBA" id="ARBA00022989"/>
    </source>
</evidence>
<dbReference type="EMBL" id="CP016809">
    <property type="protein sequence ID" value="ANY75616.1"/>
    <property type="molecule type" value="Genomic_DNA"/>
</dbReference>
<accession>A0A1B2E6K3</accession>
<feature type="region of interest" description="Disordered" evidence="7">
    <location>
        <begin position="374"/>
        <end position="402"/>
    </location>
</feature>
<feature type="transmembrane region" description="Helical" evidence="8">
    <location>
        <begin position="304"/>
        <end position="326"/>
    </location>
</feature>
<evidence type="ECO:0000256" key="6">
    <source>
        <dbReference type="ARBA" id="ARBA00023136"/>
    </source>
</evidence>
<protein>
    <submittedName>
        <fullName evidence="10">Acyltransferase</fullName>
    </submittedName>
</protein>
<feature type="transmembrane region" description="Helical" evidence="8">
    <location>
        <begin position="128"/>
        <end position="148"/>
    </location>
</feature>
<feature type="transmembrane region" description="Helical" evidence="8">
    <location>
        <begin position="205"/>
        <end position="223"/>
    </location>
</feature>
<reference evidence="10" key="1">
    <citation type="submission" date="2016-08" db="EMBL/GenBank/DDBJ databases">
        <title>Complete Genome Seqeunce of Paenibacillus sp. nov. IHBB 9852 from high altitute lake of Indian trans-Himalayas.</title>
        <authorList>
            <person name="Kiran S."/>
            <person name="Swarnkar M.K."/>
            <person name="Rana A."/>
            <person name="Tewari R."/>
            <person name="Gulati A."/>
        </authorList>
    </citation>
    <scope>NUCLEOTIDE SEQUENCE [LARGE SCALE GENOMIC DNA]</scope>
    <source>
        <strain evidence="10">IHBB 9852</strain>
    </source>
</reference>
<feature type="transmembrane region" description="Helical" evidence="8">
    <location>
        <begin position="338"/>
        <end position="360"/>
    </location>
</feature>
<evidence type="ECO:0000313" key="12">
    <source>
        <dbReference type="Proteomes" id="UP000189059"/>
    </source>
</evidence>
<dbReference type="PANTHER" id="PTHR40074:SF2">
    <property type="entry name" value="O-ACETYLTRANSFERASE WECH"/>
    <property type="match status" value="1"/>
</dbReference>
<proteinExistence type="inferred from homology"/>
<dbReference type="OrthoDB" id="569695at2"/>
<sequence>MAKERIPEVERLRGIAFLAVVLQHSIAHYSIAPGMTADDGILMAVLLMGTKFAVPVFVFITGLVLFYNDRGQLHYGRFIKKRFGDIYIPFAVWTVVTILINSGFNPFVLEDWKDLGFVLITGKSSSHFWYIIMLFQMYLLYPLFRPAFFRVKAQASRSIGLLLLLLSGVLYLWLISGISEIGQWMGSLRIPVWSELFTTYADRNALYYFFYFTLGAAAGLYQQEWKGWIRRYRKLNWVVFAFLFGWLLIQAVSEIRAADGGITFYSLSLLRPSMALFLISSIIVMYDAAGWICKNGGETLNKALTSIGLYSYGAYLMHLLTLRLSYTVDESLLLHAPASVRIAASWIISAAVAYGGTYLLSKLPFGKWLVGLSGRRGRSQPHPPDRPHRLKPKPQAGQAPGV</sequence>
<keyword evidence="5 8" id="KW-1133">Transmembrane helix</keyword>
<keyword evidence="4 8" id="KW-0812">Transmembrane</keyword>
<evidence type="ECO:0000313" key="11">
    <source>
        <dbReference type="EMBL" id="OOC62209.1"/>
    </source>
</evidence>
<feature type="transmembrane region" description="Helical" evidence="8">
    <location>
        <begin position="43"/>
        <end position="66"/>
    </location>
</feature>
<evidence type="ECO:0000313" key="10">
    <source>
        <dbReference type="EMBL" id="ANY75616.1"/>
    </source>
</evidence>
<dbReference type="Proteomes" id="UP000189059">
    <property type="component" value="Unassembled WGS sequence"/>
</dbReference>
<evidence type="ECO:0000256" key="7">
    <source>
        <dbReference type="SAM" id="MobiDB-lite"/>
    </source>
</evidence>
<keyword evidence="10" id="KW-0012">Acyltransferase</keyword>
<dbReference type="Pfam" id="PF01757">
    <property type="entry name" value="Acyl_transf_3"/>
    <property type="match status" value="1"/>
</dbReference>
<comment type="similarity">
    <text evidence="2">Belongs to the acyltransferase 3 family.</text>
</comment>
<dbReference type="EMBL" id="MRVI01000001">
    <property type="protein sequence ID" value="OOC62209.1"/>
    <property type="molecule type" value="Genomic_DNA"/>
</dbReference>
<evidence type="ECO:0000256" key="1">
    <source>
        <dbReference type="ARBA" id="ARBA00004651"/>
    </source>
</evidence>
<feature type="transmembrane region" description="Helical" evidence="8">
    <location>
        <begin position="86"/>
        <end position="108"/>
    </location>
</feature>
<reference evidence="11 12" key="2">
    <citation type="submission" date="2016-12" db="EMBL/GenBank/DDBJ databases">
        <title>Genome sequencing and description of Paenibacillus sp. nov. from high altitude lake in the Indian Trans- Himalayas.</title>
        <authorList>
            <person name="Kiran S."/>
            <person name="Swarnkar M.K."/>
            <person name="Rana A."/>
            <person name="Tewari R."/>
            <person name="Gulati A."/>
        </authorList>
    </citation>
    <scope>NUCLEOTIDE SEQUENCE [LARGE SCALE GENOMIC DNA]</scope>
    <source>
        <strain evidence="11 12">IHBB 9951</strain>
    </source>
</reference>
<dbReference type="AlphaFoldDB" id="A0A1B2E6K3"/>
<feature type="transmembrane region" description="Helical" evidence="8">
    <location>
        <begin position="235"/>
        <end position="253"/>
    </location>
</feature>
<evidence type="ECO:0000256" key="3">
    <source>
        <dbReference type="ARBA" id="ARBA00022475"/>
    </source>
</evidence>
<name>A0A1B2E6K3_9BACL</name>
<comment type="subcellular location">
    <subcellularLocation>
        <location evidence="1">Cell membrane</location>
        <topology evidence="1">Multi-pass membrane protein</topology>
    </subcellularLocation>
</comment>
<organism evidence="10">
    <name type="scientific">Paenibacillus ihbetae</name>
    <dbReference type="NCBI Taxonomy" id="1870820"/>
    <lineage>
        <taxon>Bacteria</taxon>
        <taxon>Bacillati</taxon>
        <taxon>Bacillota</taxon>
        <taxon>Bacilli</taxon>
        <taxon>Bacillales</taxon>
        <taxon>Paenibacillaceae</taxon>
        <taxon>Paenibacillus</taxon>
    </lineage>
</organism>
<keyword evidence="10" id="KW-0808">Transferase</keyword>